<proteinExistence type="predicted"/>
<keyword evidence="2" id="KW-1185">Reference proteome</keyword>
<sequence>MSIKQRVALWLANGETGLSSKTIAFYLGFGIIPKRASHPENVSDFRRCIQLLEEVPELKADILRMKGVSKVWEVLAENWLELERLYEKERGNDECPETYAAIRKIVDENETGVVRFGNMTIKVGA</sequence>
<dbReference type="EMBL" id="UFRQ01000003">
    <property type="protein sequence ID" value="SUT93790.1"/>
    <property type="molecule type" value="Genomic_DNA"/>
</dbReference>
<evidence type="ECO:0000313" key="1">
    <source>
        <dbReference type="EMBL" id="SUT93790.1"/>
    </source>
</evidence>
<dbReference type="AlphaFoldDB" id="A0A380TYX6"/>
<evidence type="ECO:0000313" key="2">
    <source>
        <dbReference type="Proteomes" id="UP000254649"/>
    </source>
</evidence>
<protein>
    <submittedName>
        <fullName evidence="1">Uncharacterized protein</fullName>
    </submittedName>
</protein>
<dbReference type="Proteomes" id="UP000254649">
    <property type="component" value="Unassembled WGS sequence"/>
</dbReference>
<accession>A0A380TYX6</accession>
<organism evidence="1 2">
    <name type="scientific">[Actinobacillus] rossii</name>
    <dbReference type="NCBI Taxonomy" id="123820"/>
    <lineage>
        <taxon>Bacteria</taxon>
        <taxon>Pseudomonadati</taxon>
        <taxon>Pseudomonadota</taxon>
        <taxon>Gammaproteobacteria</taxon>
        <taxon>Pasteurellales</taxon>
        <taxon>Pasteurellaceae</taxon>
    </lineage>
</organism>
<reference evidence="1 2" key="1">
    <citation type="submission" date="2018-06" db="EMBL/GenBank/DDBJ databases">
        <authorList>
            <consortium name="Pathogen Informatics"/>
            <person name="Doyle S."/>
        </authorList>
    </citation>
    <scope>NUCLEOTIDE SEQUENCE [LARGE SCALE GENOMIC DNA]</scope>
    <source>
        <strain evidence="1 2">NCTC10801</strain>
    </source>
</reference>
<name>A0A380TYX6_9PAST</name>
<gene>
    <name evidence="1" type="ORF">NCTC10801_02047</name>
</gene>
<dbReference type="OrthoDB" id="9133868at2"/>